<gene>
    <name evidence="1" type="ORF">ACFQ0P_01780</name>
</gene>
<dbReference type="EMBL" id="JBHTII010000001">
    <property type="protein sequence ID" value="MFD0789113.1"/>
    <property type="molecule type" value="Genomic_DNA"/>
</dbReference>
<protein>
    <submittedName>
        <fullName evidence="1">Acyl-CoA carboxylase subunit epsilon</fullName>
    </submittedName>
</protein>
<keyword evidence="2" id="KW-1185">Reference proteome</keyword>
<evidence type="ECO:0000313" key="1">
    <source>
        <dbReference type="EMBL" id="MFD0789113.1"/>
    </source>
</evidence>
<sequence>MTIAGDDADGVRVEVQRGTPTEEELAALIAVVTEAYAGEAAEAVAEEEVRSAWSLTQRNLRTPLRRDLTWGRFAG</sequence>
<dbReference type="InterPro" id="IPR032716">
    <property type="entry name" value="ACC_epsilon"/>
</dbReference>
<dbReference type="Proteomes" id="UP001597055">
    <property type="component" value="Unassembled WGS sequence"/>
</dbReference>
<dbReference type="Pfam" id="PF13822">
    <property type="entry name" value="ACC_epsilon"/>
    <property type="match status" value="1"/>
</dbReference>
<name>A0ABW3ADP3_9MICO</name>
<reference evidence="2" key="1">
    <citation type="journal article" date="2019" name="Int. J. Syst. Evol. Microbiol.">
        <title>The Global Catalogue of Microorganisms (GCM) 10K type strain sequencing project: providing services to taxonomists for standard genome sequencing and annotation.</title>
        <authorList>
            <consortium name="The Broad Institute Genomics Platform"/>
            <consortium name="The Broad Institute Genome Sequencing Center for Infectious Disease"/>
            <person name="Wu L."/>
            <person name="Ma J."/>
        </authorList>
    </citation>
    <scope>NUCLEOTIDE SEQUENCE [LARGE SCALE GENOMIC DNA]</scope>
    <source>
        <strain evidence="2">CCUG 54523</strain>
    </source>
</reference>
<dbReference type="RefSeq" id="WP_204980016.1">
    <property type="nucleotide sequence ID" value="NZ_JBHTII010000001.1"/>
</dbReference>
<organism evidence="1 2">
    <name type="scientific">Microbacterium insulae</name>
    <dbReference type="NCBI Taxonomy" id="483014"/>
    <lineage>
        <taxon>Bacteria</taxon>
        <taxon>Bacillati</taxon>
        <taxon>Actinomycetota</taxon>
        <taxon>Actinomycetes</taxon>
        <taxon>Micrococcales</taxon>
        <taxon>Microbacteriaceae</taxon>
        <taxon>Microbacterium</taxon>
    </lineage>
</organism>
<accession>A0ABW3ADP3</accession>
<comment type="caution">
    <text evidence="1">The sequence shown here is derived from an EMBL/GenBank/DDBJ whole genome shotgun (WGS) entry which is preliminary data.</text>
</comment>
<proteinExistence type="predicted"/>
<evidence type="ECO:0000313" key="2">
    <source>
        <dbReference type="Proteomes" id="UP001597055"/>
    </source>
</evidence>